<dbReference type="Proteomes" id="UP000032544">
    <property type="component" value="Unassembled WGS sequence"/>
</dbReference>
<evidence type="ECO:0008006" key="3">
    <source>
        <dbReference type="Google" id="ProtNLM"/>
    </source>
</evidence>
<reference evidence="1 2" key="1">
    <citation type="submission" date="2014-09" db="EMBL/GenBank/DDBJ databases">
        <title>Draft Genome Sequence of Draconibacterium sp. JN14CK-3.</title>
        <authorList>
            <person name="Dong C."/>
            <person name="Lai Q."/>
            <person name="Shao Z."/>
        </authorList>
    </citation>
    <scope>NUCLEOTIDE SEQUENCE [LARGE SCALE GENOMIC DNA]</scope>
    <source>
        <strain evidence="1 2">JN14CK-3</strain>
    </source>
</reference>
<protein>
    <recommendedName>
        <fullName evidence="3">Twin-arginine translocation signal domain-containing protein</fullName>
    </recommendedName>
</protein>
<sequence length="131" mass="15384">MFVKYEIKNAEMSNEYEETRRSFLTKLGLTLGAGVVAGEKLSAKVLNDKTEFPLEADQQKLMDRYEDWMDEFIPVIKAFRADPNDKEAGRRIAELSEEAEGWREQLTVFMKDDNFARYYMTATERMTKEIY</sequence>
<keyword evidence="2" id="KW-1185">Reference proteome</keyword>
<proteinExistence type="predicted"/>
<dbReference type="AlphaFoldDB" id="A0A0D8JEM6"/>
<evidence type="ECO:0000313" key="1">
    <source>
        <dbReference type="EMBL" id="KJF44991.1"/>
    </source>
</evidence>
<gene>
    <name evidence="1" type="ORF">LH29_06115</name>
</gene>
<name>A0A0D8JEM6_9BACT</name>
<accession>A0A0D8JEM6</accession>
<organism evidence="1 2">
    <name type="scientific">Draconibacterium sediminis</name>
    <dbReference type="NCBI Taxonomy" id="1544798"/>
    <lineage>
        <taxon>Bacteria</taxon>
        <taxon>Pseudomonadati</taxon>
        <taxon>Bacteroidota</taxon>
        <taxon>Bacteroidia</taxon>
        <taxon>Marinilabiliales</taxon>
        <taxon>Prolixibacteraceae</taxon>
        <taxon>Draconibacterium</taxon>
    </lineage>
</organism>
<comment type="caution">
    <text evidence="1">The sequence shown here is derived from an EMBL/GenBank/DDBJ whole genome shotgun (WGS) entry which is preliminary data.</text>
</comment>
<dbReference type="EMBL" id="JRHC01000001">
    <property type="protein sequence ID" value="KJF44991.1"/>
    <property type="molecule type" value="Genomic_DNA"/>
</dbReference>
<evidence type="ECO:0000313" key="2">
    <source>
        <dbReference type="Proteomes" id="UP000032544"/>
    </source>
</evidence>